<comment type="cofactor">
    <cofactor evidence="2">
        <name>Mg(2+)</name>
        <dbReference type="ChEBI" id="CHEBI:18420"/>
    </cofactor>
</comment>
<dbReference type="AlphaFoldDB" id="A0A518BLM9"/>
<evidence type="ECO:0000259" key="7">
    <source>
        <dbReference type="PROSITE" id="PS51462"/>
    </source>
</evidence>
<sequence length="197" mass="21686">MSPLRPDWTEILEGYAPSEPEPPAAPDQAAVAAVLRDGTDWPEVLLMRRAEREGDRWSGQISLPGGKAEELDADLAATAVRETREELGVDLAAGARLLCRMPTIQARARGGPVPLRVTPFAFRAADLGEVILGDEASEAFWMPLGPLAAGELDHRFHYEDGERSLFLPAWNWERRVVWGLTHRMLSAMVDLIRSPGP</sequence>
<dbReference type="PANTHER" id="PTHR12992:SF11">
    <property type="entry name" value="MITOCHONDRIAL COENZYME A DIPHOSPHATASE NUDT8"/>
    <property type="match status" value="1"/>
</dbReference>
<keyword evidence="6" id="KW-0464">Manganese</keyword>
<dbReference type="EMBL" id="CP036287">
    <property type="protein sequence ID" value="QDU67870.1"/>
    <property type="molecule type" value="Genomic_DNA"/>
</dbReference>
<organism evidence="8 9">
    <name type="scientific">Engelhardtia mirabilis</name>
    <dbReference type="NCBI Taxonomy" id="2528011"/>
    <lineage>
        <taxon>Bacteria</taxon>
        <taxon>Pseudomonadati</taxon>
        <taxon>Planctomycetota</taxon>
        <taxon>Planctomycetia</taxon>
        <taxon>Planctomycetia incertae sedis</taxon>
        <taxon>Engelhardtia</taxon>
    </lineage>
</organism>
<evidence type="ECO:0000256" key="1">
    <source>
        <dbReference type="ARBA" id="ARBA00001936"/>
    </source>
</evidence>
<keyword evidence="5" id="KW-0460">Magnesium</keyword>
<evidence type="ECO:0000256" key="4">
    <source>
        <dbReference type="ARBA" id="ARBA00022801"/>
    </source>
</evidence>
<dbReference type="InterPro" id="IPR045121">
    <property type="entry name" value="CoAse"/>
</dbReference>
<evidence type="ECO:0000256" key="2">
    <source>
        <dbReference type="ARBA" id="ARBA00001946"/>
    </source>
</evidence>
<dbReference type="Proteomes" id="UP000316921">
    <property type="component" value="Chromosome"/>
</dbReference>
<dbReference type="SUPFAM" id="SSF55811">
    <property type="entry name" value="Nudix"/>
    <property type="match status" value="1"/>
</dbReference>
<dbReference type="GO" id="GO:0046872">
    <property type="term" value="F:metal ion binding"/>
    <property type="evidence" value="ECO:0007669"/>
    <property type="project" value="UniProtKB-KW"/>
</dbReference>
<dbReference type="GO" id="GO:0010945">
    <property type="term" value="F:coenzyme A diphosphatase activity"/>
    <property type="evidence" value="ECO:0007669"/>
    <property type="project" value="InterPro"/>
</dbReference>
<feature type="domain" description="Nudix hydrolase" evidence="7">
    <location>
        <begin position="26"/>
        <end position="166"/>
    </location>
</feature>
<evidence type="ECO:0000256" key="5">
    <source>
        <dbReference type="ARBA" id="ARBA00022842"/>
    </source>
</evidence>
<dbReference type="InterPro" id="IPR015797">
    <property type="entry name" value="NUDIX_hydrolase-like_dom_sf"/>
</dbReference>
<dbReference type="CDD" id="cd03426">
    <property type="entry name" value="NUDIX_CoAse_Nudt7"/>
    <property type="match status" value="1"/>
</dbReference>
<evidence type="ECO:0000313" key="9">
    <source>
        <dbReference type="Proteomes" id="UP000316921"/>
    </source>
</evidence>
<name>A0A518BLM9_9BACT</name>
<dbReference type="RefSeq" id="WP_419191544.1">
    <property type="nucleotide sequence ID" value="NZ_CP036287.1"/>
</dbReference>
<keyword evidence="9" id="KW-1185">Reference proteome</keyword>
<proteinExistence type="predicted"/>
<dbReference type="PANTHER" id="PTHR12992">
    <property type="entry name" value="NUDIX HYDROLASE"/>
    <property type="match status" value="1"/>
</dbReference>
<comment type="cofactor">
    <cofactor evidence="1">
        <name>Mn(2+)</name>
        <dbReference type="ChEBI" id="CHEBI:29035"/>
    </cofactor>
</comment>
<evidence type="ECO:0000256" key="6">
    <source>
        <dbReference type="ARBA" id="ARBA00023211"/>
    </source>
</evidence>
<reference evidence="8 9" key="1">
    <citation type="submission" date="2019-02" db="EMBL/GenBank/DDBJ databases">
        <title>Deep-cultivation of Planctomycetes and their phenomic and genomic characterization uncovers novel biology.</title>
        <authorList>
            <person name="Wiegand S."/>
            <person name="Jogler M."/>
            <person name="Boedeker C."/>
            <person name="Pinto D."/>
            <person name="Vollmers J."/>
            <person name="Rivas-Marin E."/>
            <person name="Kohn T."/>
            <person name="Peeters S.H."/>
            <person name="Heuer A."/>
            <person name="Rast P."/>
            <person name="Oberbeckmann S."/>
            <person name="Bunk B."/>
            <person name="Jeske O."/>
            <person name="Meyerdierks A."/>
            <person name="Storesund J.E."/>
            <person name="Kallscheuer N."/>
            <person name="Luecker S."/>
            <person name="Lage O.M."/>
            <person name="Pohl T."/>
            <person name="Merkel B.J."/>
            <person name="Hornburger P."/>
            <person name="Mueller R.-W."/>
            <person name="Bruemmer F."/>
            <person name="Labrenz M."/>
            <person name="Spormann A.M."/>
            <person name="Op den Camp H."/>
            <person name="Overmann J."/>
            <person name="Amann R."/>
            <person name="Jetten M.S.M."/>
            <person name="Mascher T."/>
            <person name="Medema M.H."/>
            <person name="Devos D.P."/>
            <person name="Kaster A.-K."/>
            <person name="Ovreas L."/>
            <person name="Rohde M."/>
            <person name="Galperin M.Y."/>
            <person name="Jogler C."/>
        </authorList>
    </citation>
    <scope>NUCLEOTIDE SEQUENCE [LARGE SCALE GENOMIC DNA]</scope>
    <source>
        <strain evidence="8 9">Pla133</strain>
    </source>
</reference>
<dbReference type="KEGG" id="pbap:Pla133_29590"/>
<protein>
    <submittedName>
        <fullName evidence="8">Putative NUDIX hydrolase</fullName>
    </submittedName>
</protein>
<evidence type="ECO:0000256" key="3">
    <source>
        <dbReference type="ARBA" id="ARBA00022723"/>
    </source>
</evidence>
<keyword evidence="3" id="KW-0479">Metal-binding</keyword>
<dbReference type="InterPro" id="IPR000086">
    <property type="entry name" value="NUDIX_hydrolase_dom"/>
</dbReference>
<dbReference type="Pfam" id="PF00293">
    <property type="entry name" value="NUDIX"/>
    <property type="match status" value="1"/>
</dbReference>
<dbReference type="PROSITE" id="PS51462">
    <property type="entry name" value="NUDIX"/>
    <property type="match status" value="1"/>
</dbReference>
<evidence type="ECO:0000313" key="8">
    <source>
        <dbReference type="EMBL" id="QDU67870.1"/>
    </source>
</evidence>
<gene>
    <name evidence="8" type="ORF">Pla133_29590</name>
</gene>
<keyword evidence="4 8" id="KW-0378">Hydrolase</keyword>
<accession>A0A518BLM9</accession>
<dbReference type="Gene3D" id="3.90.79.10">
    <property type="entry name" value="Nucleoside Triphosphate Pyrophosphohydrolase"/>
    <property type="match status" value="1"/>
</dbReference>